<sequence>MPLPSNSQIVAQNAQPVKTKKVSFEPGTKGDSSENSNLPPKPMPMQQQQQQLLQQHGLPLPPGAQQQQQQMTTTDNSNVNVTAIPTRVYNNAIVKASAKASECNLCRKRHVIAPQQYCTNCEYYLKMLNNRR</sequence>
<name>T1PJX0_MUSDO</name>
<proteinExistence type="evidence at transcript level"/>
<feature type="compositionally biased region" description="Polar residues" evidence="1">
    <location>
        <begin position="1"/>
        <end position="16"/>
    </location>
</feature>
<feature type="region of interest" description="Disordered" evidence="1">
    <location>
        <begin position="1"/>
        <end position="78"/>
    </location>
</feature>
<dbReference type="EMBL" id="KA648258">
    <property type="protein sequence ID" value="AFP62887.1"/>
    <property type="molecule type" value="mRNA"/>
</dbReference>
<dbReference type="VEuPathDB" id="VectorBase:MDOA007239"/>
<protein>
    <submittedName>
        <fullName evidence="2">Prokaryotic RING finger family 2</fullName>
    </submittedName>
</protein>
<feature type="compositionally biased region" description="Low complexity" evidence="1">
    <location>
        <begin position="44"/>
        <end position="70"/>
    </location>
</feature>
<organism evidence="2">
    <name type="scientific">Musca domestica</name>
    <name type="common">House fly</name>
    <dbReference type="NCBI Taxonomy" id="7370"/>
    <lineage>
        <taxon>Eukaryota</taxon>
        <taxon>Metazoa</taxon>
        <taxon>Ecdysozoa</taxon>
        <taxon>Arthropoda</taxon>
        <taxon>Hexapoda</taxon>
        <taxon>Insecta</taxon>
        <taxon>Pterygota</taxon>
        <taxon>Neoptera</taxon>
        <taxon>Endopterygota</taxon>
        <taxon>Diptera</taxon>
        <taxon>Brachycera</taxon>
        <taxon>Muscomorpha</taxon>
        <taxon>Muscoidea</taxon>
        <taxon>Muscidae</taxon>
        <taxon>Musca</taxon>
    </lineage>
</organism>
<dbReference type="AlphaFoldDB" id="T1PJX0"/>
<reference evidence="2" key="1">
    <citation type="submission" date="2012-08" db="EMBL/GenBank/DDBJ databases">
        <title>Transcriptome of adult Musca domestica launches a platform for comparative house fly gene expression and characterization of differential gene expression among resistant and susceptible house flies.</title>
        <authorList>
            <person name="Liu N."/>
            <person name="Zhang L."/>
            <person name="Li M."/>
            <person name="Reid W."/>
        </authorList>
    </citation>
    <scope>NUCLEOTIDE SEQUENCE</scope>
    <source>
        <strain evidence="2">ALHF</strain>
        <tissue evidence="2">Whole body</tissue>
    </source>
</reference>
<evidence type="ECO:0000313" key="2">
    <source>
        <dbReference type="EMBL" id="AFP62887.1"/>
    </source>
</evidence>
<dbReference type="VEuPathDB" id="VectorBase:MDOMA2_019824"/>
<accession>T1PJX0</accession>
<evidence type="ECO:0000256" key="1">
    <source>
        <dbReference type="SAM" id="MobiDB-lite"/>
    </source>
</evidence>